<proteinExistence type="predicted"/>
<feature type="non-terminal residue" evidence="1">
    <location>
        <position position="1"/>
    </location>
</feature>
<accession>A0A1A8NRK2</accession>
<dbReference type="AlphaFoldDB" id="A0A1A8NRK2"/>
<protein>
    <submittedName>
        <fullName evidence="1">Uncharacterized protein</fullName>
    </submittedName>
</protein>
<gene>
    <name evidence="1" type="primary">Nfu_g_1_017734</name>
</gene>
<dbReference type="EMBL" id="HAEG01004440">
    <property type="protein sequence ID" value="SBR71646.1"/>
    <property type="molecule type" value="Transcribed_RNA"/>
</dbReference>
<reference evidence="1" key="2">
    <citation type="submission" date="2016-06" db="EMBL/GenBank/DDBJ databases">
        <title>The genome of a short-lived fish provides insights into sex chromosome evolution and the genetic control of aging.</title>
        <authorList>
            <person name="Reichwald K."/>
            <person name="Felder M."/>
            <person name="Petzold A."/>
            <person name="Koch P."/>
            <person name="Groth M."/>
            <person name="Platzer M."/>
        </authorList>
    </citation>
    <scope>NUCLEOTIDE SEQUENCE</scope>
    <source>
        <tissue evidence="1">Brain</tissue>
    </source>
</reference>
<name>A0A1A8NRK2_9TELE</name>
<sequence>KLQSAFNLVGGGNANCRTTPAELVLALACVANIPAGPGEDDKGECWCTVYFPACTGNNPGSDECQMDP</sequence>
<organism evidence="1">
    <name type="scientific">Nothobranchius pienaari</name>
    <dbReference type="NCBI Taxonomy" id="704102"/>
    <lineage>
        <taxon>Eukaryota</taxon>
        <taxon>Metazoa</taxon>
        <taxon>Chordata</taxon>
        <taxon>Craniata</taxon>
        <taxon>Vertebrata</taxon>
        <taxon>Euteleostomi</taxon>
        <taxon>Actinopterygii</taxon>
        <taxon>Neopterygii</taxon>
        <taxon>Teleostei</taxon>
        <taxon>Neoteleostei</taxon>
        <taxon>Acanthomorphata</taxon>
        <taxon>Ovalentaria</taxon>
        <taxon>Atherinomorphae</taxon>
        <taxon>Cyprinodontiformes</taxon>
        <taxon>Nothobranchiidae</taxon>
        <taxon>Nothobranchius</taxon>
    </lineage>
</organism>
<feature type="non-terminal residue" evidence="1">
    <location>
        <position position="68"/>
    </location>
</feature>
<reference evidence="1" key="1">
    <citation type="submission" date="2016-05" db="EMBL/GenBank/DDBJ databases">
        <authorList>
            <person name="Lavstsen T."/>
            <person name="Jespersen J.S."/>
        </authorList>
    </citation>
    <scope>NUCLEOTIDE SEQUENCE</scope>
    <source>
        <tissue evidence="1">Brain</tissue>
    </source>
</reference>
<evidence type="ECO:0000313" key="1">
    <source>
        <dbReference type="EMBL" id="SBR71646.1"/>
    </source>
</evidence>